<protein>
    <recommendedName>
        <fullName evidence="3">ESX-1 secretion-associated protein</fullName>
    </recommendedName>
</protein>
<dbReference type="RefSeq" id="WP_320942444.1">
    <property type="nucleotide sequence ID" value="NZ_BAABEU010000003.1"/>
</dbReference>
<name>A0ABZ0SML5_9MICO</name>
<organism evidence="1 2">
    <name type="scientific">Microbacterium rhizosphaerae</name>
    <dbReference type="NCBI Taxonomy" id="1678237"/>
    <lineage>
        <taxon>Bacteria</taxon>
        <taxon>Bacillati</taxon>
        <taxon>Actinomycetota</taxon>
        <taxon>Actinomycetes</taxon>
        <taxon>Micrococcales</taxon>
        <taxon>Microbacteriaceae</taxon>
        <taxon>Microbacterium</taxon>
    </lineage>
</organism>
<evidence type="ECO:0008006" key="3">
    <source>
        <dbReference type="Google" id="ProtNLM"/>
    </source>
</evidence>
<dbReference type="Proteomes" id="UP001323798">
    <property type="component" value="Chromosome"/>
</dbReference>
<evidence type="ECO:0000313" key="1">
    <source>
        <dbReference type="EMBL" id="WPR89730.1"/>
    </source>
</evidence>
<dbReference type="EMBL" id="CP139368">
    <property type="protein sequence ID" value="WPR89730.1"/>
    <property type="molecule type" value="Genomic_DNA"/>
</dbReference>
<reference evidence="1 2" key="1">
    <citation type="submission" date="2023-11" db="EMBL/GenBank/DDBJ databases">
        <title>Genome sequence of Microbacterium rhizosphaerae KACC 19337.</title>
        <authorList>
            <person name="Choi H."/>
            <person name="Kim S."/>
            <person name="Kim Y."/>
            <person name="Kwon S.-W."/>
            <person name="Heo J."/>
        </authorList>
    </citation>
    <scope>NUCLEOTIDE SEQUENCE [LARGE SCALE GENOMIC DNA]</scope>
    <source>
        <strain evidence="1 2">KACC 19337</strain>
    </source>
</reference>
<sequence length="126" mass="12959">MTSEPFARIVELADDAFEAILAINHATMVMDAGIPAPVMCQVLGDLKVATGSGLAQALSQLARGLESTLANYVVYQDDGTDPVQAVAQAVDALVGAASDAQRIGRKLNEAQSAIAGQGYRGGAIRS</sequence>
<gene>
    <name evidence="1" type="ORF">SM116_00125</name>
</gene>
<evidence type="ECO:0000313" key="2">
    <source>
        <dbReference type="Proteomes" id="UP001323798"/>
    </source>
</evidence>
<accession>A0ABZ0SML5</accession>
<proteinExistence type="predicted"/>
<keyword evidence="2" id="KW-1185">Reference proteome</keyword>